<dbReference type="Gene3D" id="2.50.20.10">
    <property type="entry name" value="Lipoprotein localisation LolA/LolB/LppX"/>
    <property type="match status" value="1"/>
</dbReference>
<evidence type="ECO:0000256" key="2">
    <source>
        <dbReference type="SAM" id="SignalP"/>
    </source>
</evidence>
<sequence length="341" mass="38349">MTKKRSIWIAIFIAVSLLLSACGEKSQEDVVEELQENLEELSGYKASAQMKMNTGQEEQKYNIDVWHKKEDFYRVALSSDESENGSQIILKNKEGVFVLTPELNKSFKFQSEWPENSSQPYLFQSLVNDILSDEELVFSTTESEYVFQTKTNYQSNNSLPLQEIYIDKGSYTPVLVKVLDNDKNVAVEVSFSKFEVDPSFGENDFEIEKNMETAALDDEDVPASGDVSDDTFAVLVPNQTVGAELTDRIEEDIENGKRIISTYSGEKNFTLVQEKRDVVPTLSSPQEVNGDIVNLGHAVGALSETAVEWDYEGMNFYLASDQLTREELIEVAQSVVGTEVK</sequence>
<accession>A0ABW4VXB8</accession>
<evidence type="ECO:0000313" key="3">
    <source>
        <dbReference type="EMBL" id="MFD2043853.1"/>
    </source>
</evidence>
<name>A0ABW4VXB8_9BACI</name>
<keyword evidence="1" id="KW-0175">Coiled coil</keyword>
<organism evidence="3 4">
    <name type="scientific">Ornithinibacillus salinisoli</name>
    <dbReference type="NCBI Taxonomy" id="1848459"/>
    <lineage>
        <taxon>Bacteria</taxon>
        <taxon>Bacillati</taxon>
        <taxon>Bacillota</taxon>
        <taxon>Bacilli</taxon>
        <taxon>Bacillales</taxon>
        <taxon>Bacillaceae</taxon>
        <taxon>Ornithinibacillus</taxon>
    </lineage>
</organism>
<feature type="coiled-coil region" evidence="1">
    <location>
        <begin position="24"/>
        <end position="51"/>
    </location>
</feature>
<gene>
    <name evidence="3" type="ORF">ACFSJF_06245</name>
</gene>
<feature type="signal peptide" evidence="2">
    <location>
        <begin position="1"/>
        <end position="21"/>
    </location>
</feature>
<dbReference type="InterPro" id="IPR029046">
    <property type="entry name" value="LolA/LolB/LppX"/>
</dbReference>
<dbReference type="InterPro" id="IPR052944">
    <property type="entry name" value="Sporulation_related"/>
</dbReference>
<keyword evidence="3" id="KW-0449">Lipoprotein</keyword>
<dbReference type="PANTHER" id="PTHR37507:SF2">
    <property type="entry name" value="SPORULATION PROTEIN YDCC"/>
    <property type="match status" value="1"/>
</dbReference>
<dbReference type="RefSeq" id="WP_377555933.1">
    <property type="nucleotide sequence ID" value="NZ_JBHUHQ010000012.1"/>
</dbReference>
<dbReference type="SUPFAM" id="SSF89392">
    <property type="entry name" value="Prokaryotic lipoproteins and lipoprotein localization factors"/>
    <property type="match status" value="1"/>
</dbReference>
<keyword evidence="4" id="KW-1185">Reference proteome</keyword>
<dbReference type="PANTHER" id="PTHR37507">
    <property type="entry name" value="SPORULATION PROTEIN YDCC"/>
    <property type="match status" value="1"/>
</dbReference>
<proteinExistence type="predicted"/>
<feature type="chain" id="PRO_5045851463" evidence="2">
    <location>
        <begin position="22"/>
        <end position="341"/>
    </location>
</feature>
<protein>
    <submittedName>
        <fullName evidence="3">Outer membrane lipoprotein carrier protein LolA</fullName>
    </submittedName>
</protein>
<keyword evidence="2" id="KW-0732">Signal</keyword>
<dbReference type="Proteomes" id="UP001597383">
    <property type="component" value="Unassembled WGS sequence"/>
</dbReference>
<reference evidence="4" key="1">
    <citation type="journal article" date="2019" name="Int. J. Syst. Evol. Microbiol.">
        <title>The Global Catalogue of Microorganisms (GCM) 10K type strain sequencing project: providing services to taxonomists for standard genome sequencing and annotation.</title>
        <authorList>
            <consortium name="The Broad Institute Genomics Platform"/>
            <consortium name="The Broad Institute Genome Sequencing Center for Infectious Disease"/>
            <person name="Wu L."/>
            <person name="Ma J."/>
        </authorList>
    </citation>
    <scope>NUCLEOTIDE SEQUENCE [LARGE SCALE GENOMIC DNA]</scope>
    <source>
        <strain evidence="4">R28</strain>
    </source>
</reference>
<dbReference type="PROSITE" id="PS51257">
    <property type="entry name" value="PROKAR_LIPOPROTEIN"/>
    <property type="match status" value="1"/>
</dbReference>
<evidence type="ECO:0000256" key="1">
    <source>
        <dbReference type="SAM" id="Coils"/>
    </source>
</evidence>
<dbReference type="EMBL" id="JBHUHQ010000012">
    <property type="protein sequence ID" value="MFD2043853.1"/>
    <property type="molecule type" value="Genomic_DNA"/>
</dbReference>
<comment type="caution">
    <text evidence="3">The sequence shown here is derived from an EMBL/GenBank/DDBJ whole genome shotgun (WGS) entry which is preliminary data.</text>
</comment>
<evidence type="ECO:0000313" key="4">
    <source>
        <dbReference type="Proteomes" id="UP001597383"/>
    </source>
</evidence>